<evidence type="ECO:0000313" key="2">
    <source>
        <dbReference type="EMBL" id="WQQ24935.1"/>
    </source>
</evidence>
<name>A0ABZ0ZKW2_9ACTN</name>
<gene>
    <name evidence="2" type="ORF">SHK19_13270</name>
</gene>
<dbReference type="Proteomes" id="UP001327225">
    <property type="component" value="Chromosome"/>
</dbReference>
<reference evidence="3" key="1">
    <citation type="submission" date="2023-12" db="EMBL/GenBank/DDBJ databases">
        <title>Novel species in genus Nocardioides.</title>
        <authorList>
            <person name="Zhou H."/>
        </authorList>
    </citation>
    <scope>NUCLEOTIDE SEQUENCE [LARGE SCALE GENOMIC DNA]</scope>
    <source>
        <strain evidence="3">HM61</strain>
    </source>
</reference>
<protein>
    <submittedName>
        <fullName evidence="2">Uncharacterized protein</fullName>
    </submittedName>
</protein>
<accession>A0ABZ0ZKW2</accession>
<dbReference type="EMBL" id="CP141059">
    <property type="protein sequence ID" value="WQQ24935.1"/>
    <property type="molecule type" value="Genomic_DNA"/>
</dbReference>
<evidence type="ECO:0000256" key="1">
    <source>
        <dbReference type="SAM" id="MobiDB-lite"/>
    </source>
</evidence>
<proteinExistence type="predicted"/>
<evidence type="ECO:0000313" key="3">
    <source>
        <dbReference type="Proteomes" id="UP001327225"/>
    </source>
</evidence>
<feature type="region of interest" description="Disordered" evidence="1">
    <location>
        <begin position="24"/>
        <end position="50"/>
    </location>
</feature>
<organism evidence="2 3">
    <name type="scientific">Nocardioides bizhenqiangii</name>
    <dbReference type="NCBI Taxonomy" id="3095076"/>
    <lineage>
        <taxon>Bacteria</taxon>
        <taxon>Bacillati</taxon>
        <taxon>Actinomycetota</taxon>
        <taxon>Actinomycetes</taxon>
        <taxon>Propionibacteriales</taxon>
        <taxon>Nocardioidaceae</taxon>
        <taxon>Nocardioides</taxon>
    </lineage>
</organism>
<keyword evidence="3" id="KW-1185">Reference proteome</keyword>
<dbReference type="RefSeq" id="WP_322455434.1">
    <property type="nucleotide sequence ID" value="NZ_CP141059.1"/>
</dbReference>
<sequence>MTYFILLVIVAAVAATVHAIVRDDRGQLPPPTSHSVDQAFRPPASLLNRR</sequence>